<evidence type="ECO:0000313" key="2">
    <source>
        <dbReference type="EMBL" id="AUV59917.1"/>
    </source>
</evidence>
<sequence length="75" mass="8941">MDKYIKKYKRKRYQGPLSLLGEVIGINLIIMLVLFLLFMKTNFVWELIVITELVTIPNSITLVVTRNRKRDTNKW</sequence>
<proteinExistence type="predicted"/>
<name>A0A2K9VCH7_9CAUD</name>
<dbReference type="RefSeq" id="YP_009798201.1">
    <property type="nucleotide sequence ID" value="NC_047924.1"/>
</dbReference>
<protein>
    <submittedName>
        <fullName evidence="2">Uncharacterized protein</fullName>
    </submittedName>
</protein>
<keyword evidence="1" id="KW-0472">Membrane</keyword>
<evidence type="ECO:0000256" key="1">
    <source>
        <dbReference type="SAM" id="Phobius"/>
    </source>
</evidence>
<dbReference type="Proteomes" id="UP000241463">
    <property type="component" value="Segment"/>
</dbReference>
<dbReference type="EMBL" id="MG765277">
    <property type="protein sequence ID" value="AUV59917.1"/>
    <property type="molecule type" value="Genomic_DNA"/>
</dbReference>
<keyword evidence="1" id="KW-1133">Transmembrane helix</keyword>
<accession>A0A2K9VCH7</accession>
<reference evidence="2 3" key="1">
    <citation type="submission" date="2018-01" db="EMBL/GenBank/DDBJ databases">
        <title>Lactobacillus phages that infect wine-derived L. plantarum strains.</title>
        <authorList>
            <person name="Kyrkou I."/>
            <person name="Hestbjerg Hansen L."/>
        </authorList>
    </citation>
    <scope>NUCLEOTIDE SEQUENCE [LARGE SCALE GENOMIC DNA]</scope>
</reference>
<dbReference type="KEGG" id="vg:54988646"/>
<evidence type="ECO:0000313" key="3">
    <source>
        <dbReference type="Proteomes" id="UP000241463"/>
    </source>
</evidence>
<feature type="transmembrane region" description="Helical" evidence="1">
    <location>
        <begin position="20"/>
        <end position="38"/>
    </location>
</feature>
<feature type="transmembrane region" description="Helical" evidence="1">
    <location>
        <begin position="44"/>
        <end position="65"/>
    </location>
</feature>
<organism evidence="2 3">
    <name type="scientific">Lactobacillus phage Bacchae</name>
    <dbReference type="NCBI Taxonomy" id="2079429"/>
    <lineage>
        <taxon>Viruses</taxon>
        <taxon>Duplodnaviria</taxon>
        <taxon>Heunggongvirae</taxon>
        <taxon>Uroviricota</taxon>
        <taxon>Caudoviricetes</taxon>
        <taxon>Herelleviridae</taxon>
        <taxon>Harbinvirus</taxon>
        <taxon>Harbinvirus bacchae</taxon>
    </lineage>
</organism>
<dbReference type="GeneID" id="54988646"/>
<keyword evidence="1" id="KW-0812">Transmembrane</keyword>
<keyword evidence="3" id="KW-1185">Reference proteome</keyword>